<accession>A0A6I4NSK3</accession>
<evidence type="ECO:0000256" key="2">
    <source>
        <dbReference type="ARBA" id="ARBA00023002"/>
    </source>
</evidence>
<dbReference type="PRINTS" id="PR00081">
    <property type="entry name" value="GDHRDH"/>
</dbReference>
<evidence type="ECO:0000256" key="1">
    <source>
        <dbReference type="ARBA" id="ARBA00006484"/>
    </source>
</evidence>
<proteinExistence type="inferred from homology"/>
<reference evidence="4 5" key="1">
    <citation type="submission" date="2019-12" db="EMBL/GenBank/DDBJ databases">
        <authorList>
            <person name="Kim Y.S."/>
        </authorList>
    </citation>
    <scope>NUCLEOTIDE SEQUENCE [LARGE SCALE GENOMIC DNA]</scope>
    <source>
        <strain evidence="4 5">MMS17-SY077</strain>
    </source>
</reference>
<evidence type="ECO:0000256" key="3">
    <source>
        <dbReference type="RuleBase" id="RU000363"/>
    </source>
</evidence>
<evidence type="ECO:0000313" key="5">
    <source>
        <dbReference type="Proteomes" id="UP000438182"/>
    </source>
</evidence>
<dbReference type="PRINTS" id="PR00080">
    <property type="entry name" value="SDRFAMILY"/>
</dbReference>
<evidence type="ECO:0000313" key="4">
    <source>
        <dbReference type="EMBL" id="MWB97150.1"/>
    </source>
</evidence>
<dbReference type="RefSeq" id="WP_160422425.1">
    <property type="nucleotide sequence ID" value="NZ_WSTA01000002.1"/>
</dbReference>
<dbReference type="Proteomes" id="UP000438182">
    <property type="component" value="Unassembled WGS sequence"/>
</dbReference>
<dbReference type="SUPFAM" id="SSF51735">
    <property type="entry name" value="NAD(P)-binding Rossmann-fold domains"/>
    <property type="match status" value="1"/>
</dbReference>
<keyword evidence="2" id="KW-0560">Oxidoreductase</keyword>
<dbReference type="InterPro" id="IPR036291">
    <property type="entry name" value="NAD(P)-bd_dom_sf"/>
</dbReference>
<dbReference type="Gene3D" id="3.40.50.720">
    <property type="entry name" value="NAD(P)-binding Rossmann-like Domain"/>
    <property type="match status" value="1"/>
</dbReference>
<dbReference type="PROSITE" id="PS00061">
    <property type="entry name" value="ADH_SHORT"/>
    <property type="match status" value="1"/>
</dbReference>
<gene>
    <name evidence="4" type="ORF">GB864_01045</name>
</gene>
<dbReference type="FunFam" id="3.40.50.720:FF:000047">
    <property type="entry name" value="NADP-dependent L-serine/L-allo-threonine dehydrogenase"/>
    <property type="match status" value="1"/>
</dbReference>
<name>A0A6I4NSK3_9MICO</name>
<dbReference type="Pfam" id="PF00106">
    <property type="entry name" value="adh_short"/>
    <property type="match status" value="1"/>
</dbReference>
<organism evidence="4 5">
    <name type="scientific">Agromyces seonyuensis</name>
    <dbReference type="NCBI Taxonomy" id="2662446"/>
    <lineage>
        <taxon>Bacteria</taxon>
        <taxon>Bacillati</taxon>
        <taxon>Actinomycetota</taxon>
        <taxon>Actinomycetes</taxon>
        <taxon>Micrococcales</taxon>
        <taxon>Microbacteriaceae</taxon>
        <taxon>Agromyces</taxon>
    </lineage>
</organism>
<keyword evidence="5" id="KW-1185">Reference proteome</keyword>
<protein>
    <submittedName>
        <fullName evidence="4">SDR family NAD(P)-dependent oxidoreductase</fullName>
    </submittedName>
</protein>
<dbReference type="GO" id="GO:0016616">
    <property type="term" value="F:oxidoreductase activity, acting on the CH-OH group of donors, NAD or NADP as acceptor"/>
    <property type="evidence" value="ECO:0007669"/>
    <property type="project" value="UniProtKB-ARBA"/>
</dbReference>
<dbReference type="AlphaFoldDB" id="A0A6I4NSK3"/>
<dbReference type="EMBL" id="WSTA01000002">
    <property type="protein sequence ID" value="MWB97150.1"/>
    <property type="molecule type" value="Genomic_DNA"/>
</dbReference>
<dbReference type="PANTHER" id="PTHR42901">
    <property type="entry name" value="ALCOHOL DEHYDROGENASE"/>
    <property type="match status" value="1"/>
</dbReference>
<dbReference type="InterPro" id="IPR020904">
    <property type="entry name" value="Sc_DH/Rdtase_CS"/>
</dbReference>
<comment type="caution">
    <text evidence="4">The sequence shown here is derived from an EMBL/GenBank/DDBJ whole genome shotgun (WGS) entry which is preliminary data.</text>
</comment>
<dbReference type="PANTHER" id="PTHR42901:SF1">
    <property type="entry name" value="ALCOHOL DEHYDROGENASE"/>
    <property type="match status" value="1"/>
</dbReference>
<dbReference type="InterPro" id="IPR002347">
    <property type="entry name" value="SDR_fam"/>
</dbReference>
<comment type="similarity">
    <text evidence="1 3">Belongs to the short-chain dehydrogenases/reductases (SDR) family.</text>
</comment>
<sequence>MGRTAVVTGASSGIGAATARVLAAQGWDVVIGARRIDRLEALAAEIGARAIPLDVTDQASVDAFAAALERCDLLVNNAGGALGAASIAESSDAEWQAMFESNVLGTLRMIRALLPALVASGDGVVINIGSIAAREPYRGGGGYNAAKHAVAALTRVLRIELLGQPVRVTEIDPGLVETEFALVRFGGDESKAKAVYQGMTPMTADDIADAIGWVASRPAHVNIDQILMLARDQTSAQVVHRV</sequence>